<dbReference type="InterPro" id="IPR012338">
    <property type="entry name" value="Beta-lactam/transpept-like"/>
</dbReference>
<dbReference type="SUPFAM" id="SSF56601">
    <property type="entry name" value="beta-lactamase/transpeptidase-like"/>
    <property type="match status" value="1"/>
</dbReference>
<evidence type="ECO:0000259" key="1">
    <source>
        <dbReference type="Pfam" id="PF00144"/>
    </source>
</evidence>
<reference evidence="2 3" key="1">
    <citation type="submission" date="2020-08" db="EMBL/GenBank/DDBJ databases">
        <title>Genomic Encyclopedia of Type Strains, Phase IV (KMG-IV): sequencing the most valuable type-strain genomes for metagenomic binning, comparative biology and taxonomic classification.</title>
        <authorList>
            <person name="Goeker M."/>
        </authorList>
    </citation>
    <scope>NUCLEOTIDE SEQUENCE [LARGE SCALE GENOMIC DNA]</scope>
    <source>
        <strain evidence="2 3">DSM 29007</strain>
    </source>
</reference>
<name>A0A841GPY2_9BACT</name>
<dbReference type="RefSeq" id="WP_205761909.1">
    <property type="nucleotide sequence ID" value="NZ_JABDTL010000002.1"/>
</dbReference>
<dbReference type="AlphaFoldDB" id="A0A841GPY2"/>
<dbReference type="PANTHER" id="PTHR43283:SF7">
    <property type="entry name" value="BETA-LACTAMASE-RELATED DOMAIN-CONTAINING PROTEIN"/>
    <property type="match status" value="1"/>
</dbReference>
<dbReference type="PANTHER" id="PTHR43283">
    <property type="entry name" value="BETA-LACTAMASE-RELATED"/>
    <property type="match status" value="1"/>
</dbReference>
<proteinExistence type="predicted"/>
<dbReference type="Gene3D" id="3.40.710.10">
    <property type="entry name" value="DD-peptidase/beta-lactamase superfamily"/>
    <property type="match status" value="1"/>
</dbReference>
<evidence type="ECO:0000313" key="3">
    <source>
        <dbReference type="Proteomes" id="UP000582837"/>
    </source>
</evidence>
<dbReference type="Pfam" id="PF00144">
    <property type="entry name" value="Beta-lactamase"/>
    <property type="match status" value="1"/>
</dbReference>
<dbReference type="InterPro" id="IPR001466">
    <property type="entry name" value="Beta-lactam-related"/>
</dbReference>
<feature type="domain" description="Beta-lactamase-related" evidence="1">
    <location>
        <begin position="66"/>
        <end position="332"/>
    </location>
</feature>
<accession>A0A841GPY2</accession>
<dbReference type="InterPro" id="IPR050789">
    <property type="entry name" value="Diverse_Enzym_Activities"/>
</dbReference>
<evidence type="ECO:0000313" key="2">
    <source>
        <dbReference type="EMBL" id="MBB6069452.1"/>
    </source>
</evidence>
<organism evidence="2 3">
    <name type="scientific">Longimicrobium terrae</name>
    <dbReference type="NCBI Taxonomy" id="1639882"/>
    <lineage>
        <taxon>Bacteria</taxon>
        <taxon>Pseudomonadati</taxon>
        <taxon>Gemmatimonadota</taxon>
        <taxon>Longimicrobiia</taxon>
        <taxon>Longimicrobiales</taxon>
        <taxon>Longimicrobiaceae</taxon>
        <taxon>Longimicrobium</taxon>
    </lineage>
</organism>
<keyword evidence="3" id="KW-1185">Reference proteome</keyword>
<dbReference type="PROSITE" id="PS51257">
    <property type="entry name" value="PROKAR_LIPOPROTEIN"/>
    <property type="match status" value="1"/>
</dbReference>
<dbReference type="EMBL" id="JACHIA010000002">
    <property type="protein sequence ID" value="MBB6069452.1"/>
    <property type="molecule type" value="Genomic_DNA"/>
</dbReference>
<protein>
    <submittedName>
        <fullName evidence="2">CubicO group peptidase (Beta-lactamase class C family)</fullName>
    </submittedName>
</protein>
<sequence>MTPRLMVLLLPLLAACQAPRDRGAEADAPAPPAVVQTAAPRARLADTVLLQRAGERAAGLPNLRGMIVSQNGEIVLERYKGGAAADRVTNVKSASKSVLSALVGIAIAEGYIRGVDQPIAEFFPSYFEREGVDPRKRRITVGNLLSMQSGLESTSFGDYGAWVSSRDWVRAALDQPMVDEPGGRMLYSTGSTHLLSAILTRATGQSTLAYANEKLAQPMGFTLRPWQRDPQGIYFGGNDMYLTPRQMLRFGQLYLDGGVYAGLRLVPEAWVRESVRPRTSSPFNGHGYGLGWWSRESGGRQVFFAWGYGGQYVFVVPDLKMVAVFTSVSDTPRTPGHLSAIHGIVDEFLVPGGAARMAGAAGGS</sequence>
<dbReference type="Proteomes" id="UP000582837">
    <property type="component" value="Unassembled WGS sequence"/>
</dbReference>
<gene>
    <name evidence="2" type="ORF">HNQ61_001067</name>
</gene>
<comment type="caution">
    <text evidence="2">The sequence shown here is derived from an EMBL/GenBank/DDBJ whole genome shotgun (WGS) entry which is preliminary data.</text>
</comment>